<dbReference type="EMBL" id="JARK01001366">
    <property type="protein sequence ID" value="EYC17501.1"/>
    <property type="molecule type" value="Genomic_DNA"/>
</dbReference>
<comment type="caution">
    <text evidence="1">The sequence shown here is derived from an EMBL/GenBank/DDBJ whole genome shotgun (WGS) entry which is preliminary data.</text>
</comment>
<keyword evidence="2" id="KW-1185">Reference proteome</keyword>
<reference evidence="2" key="1">
    <citation type="journal article" date="2015" name="Nat. Genet.">
        <title>The genome and transcriptome of the zoonotic hookworm Ancylostoma ceylanicum identify infection-specific gene families.</title>
        <authorList>
            <person name="Schwarz E.M."/>
            <person name="Hu Y."/>
            <person name="Antoshechkin I."/>
            <person name="Miller M.M."/>
            <person name="Sternberg P.W."/>
            <person name="Aroian R.V."/>
        </authorList>
    </citation>
    <scope>NUCLEOTIDE SEQUENCE</scope>
    <source>
        <strain evidence="2">HY135</strain>
    </source>
</reference>
<proteinExistence type="predicted"/>
<protein>
    <submittedName>
        <fullName evidence="1">Uncharacterized protein</fullName>
    </submittedName>
</protein>
<evidence type="ECO:0000313" key="1">
    <source>
        <dbReference type="EMBL" id="EYC17501.1"/>
    </source>
</evidence>
<name>A0A016URG1_9BILA</name>
<gene>
    <name evidence="1" type="primary">Acey_s0030.g2090</name>
    <name evidence="1" type="ORF">Y032_0030g2090</name>
</gene>
<dbReference type="AlphaFoldDB" id="A0A016URG1"/>
<sequence length="80" mass="8893">MDQPLFSVYQPDRSANAGLPGFFSCSLRSRCLNLCNSRLSSFNFVQDSWTWLQVHLLAPYHIVWPVPGVSPLLDAGAALL</sequence>
<organism evidence="1 2">
    <name type="scientific">Ancylostoma ceylanicum</name>
    <dbReference type="NCBI Taxonomy" id="53326"/>
    <lineage>
        <taxon>Eukaryota</taxon>
        <taxon>Metazoa</taxon>
        <taxon>Ecdysozoa</taxon>
        <taxon>Nematoda</taxon>
        <taxon>Chromadorea</taxon>
        <taxon>Rhabditida</taxon>
        <taxon>Rhabditina</taxon>
        <taxon>Rhabditomorpha</taxon>
        <taxon>Strongyloidea</taxon>
        <taxon>Ancylostomatidae</taxon>
        <taxon>Ancylostomatinae</taxon>
        <taxon>Ancylostoma</taxon>
    </lineage>
</organism>
<dbReference type="Proteomes" id="UP000024635">
    <property type="component" value="Unassembled WGS sequence"/>
</dbReference>
<evidence type="ECO:0000313" key="2">
    <source>
        <dbReference type="Proteomes" id="UP000024635"/>
    </source>
</evidence>
<accession>A0A016URG1</accession>